<dbReference type="EMBL" id="BNDY01000017">
    <property type="protein sequence ID" value="GHI41896.1"/>
    <property type="molecule type" value="Genomic_DNA"/>
</dbReference>
<proteinExistence type="predicted"/>
<reference evidence="3" key="1">
    <citation type="submission" date="2024-05" db="EMBL/GenBank/DDBJ databases">
        <title>Whole genome shotgun sequence of Streptomyces violascens NBRC 12920.</title>
        <authorList>
            <person name="Komaki H."/>
            <person name="Tamura T."/>
        </authorList>
    </citation>
    <scope>NUCLEOTIDE SEQUENCE</scope>
    <source>
        <strain evidence="3">NBRC 12920</strain>
    </source>
</reference>
<sequence length="309" mass="33699">MTTAPRRLGGAIRTAWAVVVLMMLGAAAWSISGLLIRWGMNHTAAWGFSVMYDAAGLICADYARRAIERNTPAGLPRLSLLAFVAVSGVLNWSHGQAIGGRPAAWGLAALSGGVELLTELHRRDVRDEQRAARGLVAERLPHIPVLGWIMFPGRAWQTLRGAVGARLDLLDPVQTEARTQDKDRAGHASGTVRAAVRAVLDTVPDATEDDVFDQLDILGIDYDEDTVRAILDSGQDTQDSRSRGTLHPIAPPGQSIADTIRTGRSTGVRDRDKLVSYVRQVHGPDVRRDTIIRTISRIERDEKRTRRGA</sequence>
<accession>A0ABQ3QX93</accession>
<evidence type="ECO:0000313" key="4">
    <source>
        <dbReference type="Proteomes" id="UP001050808"/>
    </source>
</evidence>
<keyword evidence="2" id="KW-0472">Membrane</keyword>
<evidence type="ECO:0000256" key="1">
    <source>
        <dbReference type="SAM" id="MobiDB-lite"/>
    </source>
</evidence>
<organism evidence="3 4">
    <name type="scientific">Streptomyces violascens</name>
    <dbReference type="NCBI Taxonomy" id="67381"/>
    <lineage>
        <taxon>Bacteria</taxon>
        <taxon>Bacillati</taxon>
        <taxon>Actinomycetota</taxon>
        <taxon>Actinomycetes</taxon>
        <taxon>Kitasatosporales</taxon>
        <taxon>Streptomycetaceae</taxon>
        <taxon>Streptomyces</taxon>
    </lineage>
</organism>
<feature type="region of interest" description="Disordered" evidence="1">
    <location>
        <begin position="234"/>
        <end position="267"/>
    </location>
</feature>
<evidence type="ECO:0000313" key="3">
    <source>
        <dbReference type="EMBL" id="GHI41896.1"/>
    </source>
</evidence>
<gene>
    <name evidence="3" type="ORF">Sviol_63040</name>
</gene>
<feature type="transmembrane region" description="Helical" evidence="2">
    <location>
        <begin position="15"/>
        <end position="38"/>
    </location>
</feature>
<comment type="caution">
    <text evidence="3">The sequence shown here is derived from an EMBL/GenBank/DDBJ whole genome shotgun (WGS) entry which is preliminary data.</text>
</comment>
<keyword evidence="4" id="KW-1185">Reference proteome</keyword>
<protein>
    <recommendedName>
        <fullName evidence="5">DUF2637 domain-containing protein</fullName>
    </recommendedName>
</protein>
<keyword evidence="2" id="KW-0812">Transmembrane</keyword>
<dbReference type="RefSeq" id="WP_226599724.1">
    <property type="nucleotide sequence ID" value="NZ_BMUA01000008.1"/>
</dbReference>
<evidence type="ECO:0000256" key="2">
    <source>
        <dbReference type="SAM" id="Phobius"/>
    </source>
</evidence>
<keyword evidence="2" id="KW-1133">Transmembrane helix</keyword>
<name>A0ABQ3QX93_9ACTN</name>
<dbReference type="Proteomes" id="UP001050808">
    <property type="component" value="Unassembled WGS sequence"/>
</dbReference>
<evidence type="ECO:0008006" key="5">
    <source>
        <dbReference type="Google" id="ProtNLM"/>
    </source>
</evidence>